<dbReference type="GO" id="GO:0008235">
    <property type="term" value="F:metalloexopeptidase activity"/>
    <property type="evidence" value="ECO:0007669"/>
    <property type="project" value="TreeGrafter"/>
</dbReference>
<organism evidence="9 10">
    <name type="scientific">Paenalcaligenes hominis</name>
    <dbReference type="NCBI Taxonomy" id="643674"/>
    <lineage>
        <taxon>Bacteria</taxon>
        <taxon>Pseudomonadati</taxon>
        <taxon>Pseudomonadota</taxon>
        <taxon>Betaproteobacteria</taxon>
        <taxon>Burkholderiales</taxon>
        <taxon>Alcaligenaceae</taxon>
        <taxon>Paenalcaligenes</taxon>
    </lineage>
</organism>
<comment type="similarity">
    <text evidence="1">Belongs to the peptidase C40 family.</text>
</comment>
<evidence type="ECO:0000256" key="2">
    <source>
        <dbReference type="ARBA" id="ARBA00022670"/>
    </source>
</evidence>
<feature type="domain" description="NlpC/P60" evidence="8">
    <location>
        <begin position="103"/>
        <end position="250"/>
    </location>
</feature>
<keyword evidence="6" id="KW-0862">Zinc</keyword>
<dbReference type="GO" id="GO:0008270">
    <property type="term" value="F:zinc ion binding"/>
    <property type="evidence" value="ECO:0007669"/>
    <property type="project" value="TreeGrafter"/>
</dbReference>
<keyword evidence="7" id="KW-0482">Metalloprotease</keyword>
<keyword evidence="3" id="KW-0479">Metal-binding</keyword>
<sequence length="253" mass="28769">MNARLRNAMKAHARAEFPREAAGFIVQTVQGKEYVRLKNLSGRSDQVVVCPKSQAEAYKKGEAVAFFHSHPNLPAEPSEADRVSCESMGLPWVIYPLNDYDGSIKFDPLITITPSGYQAPLIGRFFYHGVLDCYTLVQDYYSRELSIELLDFERDDEWWKKGGNLYEENFTSAGFVQVNDLQPHDVVLMQYYSPVTNHAGVFIGDAELKSEPLGFALPGSMIHHASNRLSERVIYGGYWKDITRMILRHKELL</sequence>
<keyword evidence="5" id="KW-0788">Thiol protease</keyword>
<dbReference type="PANTHER" id="PTHR34858">
    <property type="entry name" value="CYSO-CYSTEINE PEPTIDASE"/>
    <property type="match status" value="1"/>
</dbReference>
<dbReference type="KEGG" id="phn:PAEH1_02605"/>
<dbReference type="Gene3D" id="3.90.1720.10">
    <property type="entry name" value="endopeptidase domain like (from Nostoc punctiforme)"/>
    <property type="match status" value="1"/>
</dbReference>
<dbReference type="PANTHER" id="PTHR34858:SF1">
    <property type="entry name" value="CYSO-CYSTEINE PEPTIDASE"/>
    <property type="match status" value="1"/>
</dbReference>
<dbReference type="AlphaFoldDB" id="A0A1U9JY57"/>
<evidence type="ECO:0000256" key="4">
    <source>
        <dbReference type="ARBA" id="ARBA00022801"/>
    </source>
</evidence>
<dbReference type="InterPro" id="IPR038765">
    <property type="entry name" value="Papain-like_cys_pep_sf"/>
</dbReference>
<evidence type="ECO:0000256" key="1">
    <source>
        <dbReference type="ARBA" id="ARBA00007074"/>
    </source>
</evidence>
<dbReference type="OrthoDB" id="1494599at2"/>
<name>A0A1U9JY57_9BURK</name>
<dbReference type="Gene3D" id="3.40.140.10">
    <property type="entry name" value="Cytidine Deaminase, domain 2"/>
    <property type="match status" value="1"/>
</dbReference>
<dbReference type="GO" id="GO:0008234">
    <property type="term" value="F:cysteine-type peptidase activity"/>
    <property type="evidence" value="ECO:0007669"/>
    <property type="project" value="UniProtKB-KW"/>
</dbReference>
<dbReference type="PROSITE" id="PS51935">
    <property type="entry name" value="NLPC_P60"/>
    <property type="match status" value="1"/>
</dbReference>
<evidence type="ECO:0000313" key="10">
    <source>
        <dbReference type="Proteomes" id="UP000189369"/>
    </source>
</evidence>
<protein>
    <recommendedName>
        <fullName evidence="8">NlpC/P60 domain-containing protein</fullName>
    </recommendedName>
</protein>
<keyword evidence="2" id="KW-0645">Protease</keyword>
<dbReference type="InterPro" id="IPR051929">
    <property type="entry name" value="VirAsm_ModProt"/>
</dbReference>
<accession>A0A1U9JY57</accession>
<evidence type="ECO:0000256" key="7">
    <source>
        <dbReference type="ARBA" id="ARBA00023049"/>
    </source>
</evidence>
<evidence type="ECO:0000313" key="9">
    <source>
        <dbReference type="EMBL" id="AQS50717.1"/>
    </source>
</evidence>
<dbReference type="GO" id="GO:0006508">
    <property type="term" value="P:proteolysis"/>
    <property type="evidence" value="ECO:0007669"/>
    <property type="project" value="UniProtKB-KW"/>
</dbReference>
<dbReference type="Proteomes" id="UP000189369">
    <property type="component" value="Chromosome"/>
</dbReference>
<dbReference type="InterPro" id="IPR000064">
    <property type="entry name" value="NLP_P60_dom"/>
</dbReference>
<keyword evidence="4" id="KW-0378">Hydrolase</keyword>
<dbReference type="InterPro" id="IPR028090">
    <property type="entry name" value="JAB_dom_prok"/>
</dbReference>
<reference evidence="9 10" key="1">
    <citation type="submission" date="2017-01" db="EMBL/GenBank/DDBJ databases">
        <title>Complete Genome Sequence of Paenalcaligenes hominis, Isolated from a paraplegic Patient with neurogenic bladder.</title>
        <authorList>
            <person name="Mukhopadhyay R."/>
            <person name="Joaquin J."/>
            <person name="Hogue R."/>
            <person name="Kilaru A."/>
            <person name="Jospin G."/>
            <person name="Mars K."/>
            <person name="Eisen J.A."/>
            <person name="Chaturvedi V."/>
        </authorList>
    </citation>
    <scope>NUCLEOTIDE SEQUENCE [LARGE SCALE GENOMIC DNA]</scope>
    <source>
        <strain evidence="9 10">15S00501</strain>
    </source>
</reference>
<gene>
    <name evidence="9" type="ORF">PAEH1_02605</name>
</gene>
<dbReference type="Pfam" id="PF00877">
    <property type="entry name" value="NLPC_P60"/>
    <property type="match status" value="1"/>
</dbReference>
<evidence type="ECO:0000259" key="8">
    <source>
        <dbReference type="PROSITE" id="PS51935"/>
    </source>
</evidence>
<evidence type="ECO:0000256" key="3">
    <source>
        <dbReference type="ARBA" id="ARBA00022723"/>
    </source>
</evidence>
<evidence type="ECO:0000256" key="6">
    <source>
        <dbReference type="ARBA" id="ARBA00022833"/>
    </source>
</evidence>
<proteinExistence type="inferred from homology"/>
<dbReference type="Pfam" id="PF14464">
    <property type="entry name" value="Prok-JAB"/>
    <property type="match status" value="1"/>
</dbReference>
<dbReference type="STRING" id="643674.PAEH1_02605"/>
<dbReference type="SUPFAM" id="SSF102712">
    <property type="entry name" value="JAB1/MPN domain"/>
    <property type="match status" value="1"/>
</dbReference>
<evidence type="ECO:0000256" key="5">
    <source>
        <dbReference type="ARBA" id="ARBA00022807"/>
    </source>
</evidence>
<dbReference type="EMBL" id="CP019697">
    <property type="protein sequence ID" value="AQS50717.1"/>
    <property type="molecule type" value="Genomic_DNA"/>
</dbReference>
<dbReference type="CDD" id="cd08073">
    <property type="entry name" value="MPN_NLPC_P60"/>
    <property type="match status" value="1"/>
</dbReference>
<dbReference type="SUPFAM" id="SSF54001">
    <property type="entry name" value="Cysteine proteinases"/>
    <property type="match status" value="1"/>
</dbReference>